<dbReference type="PATRIC" id="fig|765912.4.peg.1585"/>
<keyword evidence="8" id="KW-1015">Disulfide bond</keyword>
<reference evidence="10 11" key="1">
    <citation type="submission" date="2011-09" db="EMBL/GenBank/DDBJ databases">
        <title>Complete sequence of chromosome of Thioflavicoccus mobilis 8321.</title>
        <authorList>
            <consortium name="US DOE Joint Genome Institute"/>
            <person name="Lucas S."/>
            <person name="Han J."/>
            <person name="Lapidus A."/>
            <person name="Cheng J.-F."/>
            <person name="Goodwin L."/>
            <person name="Pitluck S."/>
            <person name="Peters L."/>
            <person name="Ovchinnikova G."/>
            <person name="Lu M."/>
            <person name="Detter J.C."/>
            <person name="Han C."/>
            <person name="Tapia R."/>
            <person name="Land M."/>
            <person name="Hauser L."/>
            <person name="Kyrpides N."/>
            <person name="Ivanova N."/>
            <person name="Pagani I."/>
            <person name="Vogl K."/>
            <person name="Liu Z."/>
            <person name="Imhoff J."/>
            <person name="Thiel V."/>
            <person name="Frigaard N.-U."/>
            <person name="Bryant D."/>
            <person name="Woyke T."/>
        </authorList>
    </citation>
    <scope>NUCLEOTIDE SEQUENCE [LARGE SCALE GENOMIC DNA]</scope>
    <source>
        <strain evidence="10 11">8321</strain>
    </source>
</reference>
<dbReference type="RefSeq" id="WP_015280533.1">
    <property type="nucleotide sequence ID" value="NC_019940.1"/>
</dbReference>
<evidence type="ECO:0000256" key="1">
    <source>
        <dbReference type="ARBA" id="ARBA00022670"/>
    </source>
</evidence>
<dbReference type="Gene3D" id="3.30.1380.10">
    <property type="match status" value="1"/>
</dbReference>
<evidence type="ECO:0000256" key="7">
    <source>
        <dbReference type="ARBA" id="ARBA00023049"/>
    </source>
</evidence>
<dbReference type="eggNOG" id="COG3770">
    <property type="taxonomic scope" value="Bacteria"/>
</dbReference>
<organism evidence="10 11">
    <name type="scientific">Thioflavicoccus mobilis 8321</name>
    <dbReference type="NCBI Taxonomy" id="765912"/>
    <lineage>
        <taxon>Bacteria</taxon>
        <taxon>Pseudomonadati</taxon>
        <taxon>Pseudomonadota</taxon>
        <taxon>Gammaproteobacteria</taxon>
        <taxon>Chromatiales</taxon>
        <taxon>Chromatiaceae</taxon>
        <taxon>Thioflavicoccus</taxon>
    </lineage>
</organism>
<proteinExistence type="predicted"/>
<dbReference type="GO" id="GO:0004252">
    <property type="term" value="F:serine-type endopeptidase activity"/>
    <property type="evidence" value="ECO:0007669"/>
    <property type="project" value="InterPro"/>
</dbReference>
<evidence type="ECO:0000256" key="4">
    <source>
        <dbReference type="ARBA" id="ARBA00022764"/>
    </source>
</evidence>
<keyword evidence="7" id="KW-0482">Metalloprotease</keyword>
<protein>
    <submittedName>
        <fullName evidence="10">Murein endopeptidase</fullName>
    </submittedName>
</protein>
<feature type="disulfide bond" evidence="8">
    <location>
        <begin position="196"/>
        <end position="244"/>
    </location>
</feature>
<evidence type="ECO:0000256" key="2">
    <source>
        <dbReference type="ARBA" id="ARBA00022723"/>
    </source>
</evidence>
<feature type="disulfide bond" evidence="8">
    <location>
        <begin position="225"/>
        <end position="232"/>
    </location>
</feature>
<keyword evidence="1" id="KW-0645">Protease</keyword>
<dbReference type="GO" id="GO:0008237">
    <property type="term" value="F:metallopeptidase activity"/>
    <property type="evidence" value="ECO:0007669"/>
    <property type="project" value="UniProtKB-KW"/>
</dbReference>
<evidence type="ECO:0000313" key="10">
    <source>
        <dbReference type="EMBL" id="AGA90392.1"/>
    </source>
</evidence>
<dbReference type="Proteomes" id="UP000010816">
    <property type="component" value="Chromosome"/>
</dbReference>
<keyword evidence="5" id="KW-0378">Hydrolase</keyword>
<dbReference type="InterPro" id="IPR005073">
    <property type="entry name" value="Peptidase_M74"/>
</dbReference>
<evidence type="ECO:0000256" key="6">
    <source>
        <dbReference type="ARBA" id="ARBA00022833"/>
    </source>
</evidence>
<dbReference type="AlphaFoldDB" id="L0GX36"/>
<keyword evidence="11" id="KW-1185">Reference proteome</keyword>
<gene>
    <name evidence="10" type="ORF">Thimo_1613</name>
</gene>
<dbReference type="GO" id="GO:0006508">
    <property type="term" value="P:proteolysis"/>
    <property type="evidence" value="ECO:0007669"/>
    <property type="project" value="UniProtKB-KW"/>
</dbReference>
<feature type="disulfide bond" evidence="8">
    <location>
        <begin position="52"/>
        <end position="274"/>
    </location>
</feature>
<dbReference type="KEGG" id="tmb:Thimo_1613"/>
<dbReference type="Pfam" id="PF03411">
    <property type="entry name" value="Peptidase_M74"/>
    <property type="match status" value="1"/>
</dbReference>
<evidence type="ECO:0000256" key="5">
    <source>
        <dbReference type="ARBA" id="ARBA00022801"/>
    </source>
</evidence>
<dbReference type="GO" id="GO:0046872">
    <property type="term" value="F:metal ion binding"/>
    <property type="evidence" value="ECO:0007669"/>
    <property type="project" value="UniProtKB-KW"/>
</dbReference>
<accession>L0GX36</accession>
<keyword evidence="6" id="KW-0862">Zinc</keyword>
<dbReference type="PIRSF" id="PIRSF018455">
    <property type="entry name" value="MepA"/>
    <property type="match status" value="1"/>
</dbReference>
<dbReference type="GO" id="GO:0030288">
    <property type="term" value="C:outer membrane-bounded periplasmic space"/>
    <property type="evidence" value="ECO:0007669"/>
    <property type="project" value="InterPro"/>
</dbReference>
<dbReference type="HOGENOM" id="CLU_052496_0_0_6"/>
<evidence type="ECO:0000256" key="3">
    <source>
        <dbReference type="ARBA" id="ARBA00022729"/>
    </source>
</evidence>
<dbReference type="EMBL" id="CP003051">
    <property type="protein sequence ID" value="AGA90392.1"/>
    <property type="molecule type" value="Genomic_DNA"/>
</dbReference>
<keyword evidence="3" id="KW-0732">Signal</keyword>
<name>L0GX36_9GAMM</name>
<evidence type="ECO:0000256" key="9">
    <source>
        <dbReference type="SAM" id="MobiDB-lite"/>
    </source>
</evidence>
<keyword evidence="2" id="KW-0479">Metal-binding</keyword>
<feature type="region of interest" description="Disordered" evidence="9">
    <location>
        <begin position="255"/>
        <end position="274"/>
    </location>
</feature>
<evidence type="ECO:0000256" key="8">
    <source>
        <dbReference type="PIRSR" id="PIRSR018455-2"/>
    </source>
</evidence>
<sequence>MPSPLRHRSTAMGLLLLVTLLPGTTTLANPWPGFDSPAPGPSAAIGAASNGCLAGARALPAVGRGFVSIRRERNCFYGHPVLLDFVTDLGASLARHSDRRLMVGDLAQPRGGLMASRHVSHQNGLDVDIWFTLASSATEARRETANHRDPPSMVAPDGLTLSPHWGAEQRLLLKTAAEDWRVDRILVNPAIKQALCETERGDRHWLRKVRPWYRHDAHFHVRLRCPGDSPDCQPQAPPPAGDGCDATLAWWFSDEARHPARSKPQPPAPMPAACHKVLEAR</sequence>
<dbReference type="OrthoDB" id="1467367at2"/>
<dbReference type="SUPFAM" id="SSF55166">
    <property type="entry name" value="Hedgehog/DD-peptidase"/>
    <property type="match status" value="1"/>
</dbReference>
<keyword evidence="4" id="KW-0574">Periplasm</keyword>
<dbReference type="NCBIfam" id="NF006947">
    <property type="entry name" value="PRK09429.1"/>
    <property type="match status" value="1"/>
</dbReference>
<dbReference type="InterPro" id="IPR009045">
    <property type="entry name" value="Zn_M74/Hedgehog-like"/>
</dbReference>
<dbReference type="STRING" id="765912.Thimo_1613"/>
<evidence type="ECO:0000313" key="11">
    <source>
        <dbReference type="Proteomes" id="UP000010816"/>
    </source>
</evidence>